<organism evidence="1">
    <name type="scientific">Rhizophora mucronata</name>
    <name type="common">Asiatic mangrove</name>
    <dbReference type="NCBI Taxonomy" id="61149"/>
    <lineage>
        <taxon>Eukaryota</taxon>
        <taxon>Viridiplantae</taxon>
        <taxon>Streptophyta</taxon>
        <taxon>Embryophyta</taxon>
        <taxon>Tracheophyta</taxon>
        <taxon>Spermatophyta</taxon>
        <taxon>Magnoliopsida</taxon>
        <taxon>eudicotyledons</taxon>
        <taxon>Gunneridae</taxon>
        <taxon>Pentapetalae</taxon>
        <taxon>rosids</taxon>
        <taxon>fabids</taxon>
        <taxon>Malpighiales</taxon>
        <taxon>Rhizophoraceae</taxon>
        <taxon>Rhizophora</taxon>
    </lineage>
</organism>
<reference evidence="1" key="1">
    <citation type="submission" date="2018-02" db="EMBL/GenBank/DDBJ databases">
        <title>Rhizophora mucronata_Transcriptome.</title>
        <authorList>
            <person name="Meera S.P."/>
            <person name="Sreeshan A."/>
            <person name="Augustine A."/>
        </authorList>
    </citation>
    <scope>NUCLEOTIDE SEQUENCE</scope>
    <source>
        <tissue evidence="1">Leaf</tissue>
    </source>
</reference>
<dbReference type="EMBL" id="GGEC01060026">
    <property type="protein sequence ID" value="MBX40510.1"/>
    <property type="molecule type" value="Transcribed_RNA"/>
</dbReference>
<sequence>MKATRMFNIFSGYTNMKQAGLMDLLLYVNLSLVKIGKLSALCGDSLTYLTNGD</sequence>
<proteinExistence type="predicted"/>
<accession>A0A2P2NDK9</accession>
<protein>
    <submittedName>
        <fullName evidence="1">Uncharacterized protein</fullName>
    </submittedName>
</protein>
<evidence type="ECO:0000313" key="1">
    <source>
        <dbReference type="EMBL" id="MBX40510.1"/>
    </source>
</evidence>
<dbReference type="AlphaFoldDB" id="A0A2P2NDK9"/>
<name>A0A2P2NDK9_RHIMU</name>